<feature type="region of interest" description="Disordered" evidence="1">
    <location>
        <begin position="472"/>
        <end position="505"/>
    </location>
</feature>
<feature type="compositionally biased region" description="Low complexity" evidence="1">
    <location>
        <begin position="233"/>
        <end position="245"/>
    </location>
</feature>
<feature type="compositionally biased region" description="Basic and acidic residues" evidence="1">
    <location>
        <begin position="217"/>
        <end position="230"/>
    </location>
</feature>
<dbReference type="InterPro" id="IPR051506">
    <property type="entry name" value="ATOS_Transcription_Regulators"/>
</dbReference>
<dbReference type="InterPro" id="IPR025261">
    <property type="entry name" value="Atos-like_cons_dom"/>
</dbReference>
<evidence type="ECO:0000313" key="4">
    <source>
        <dbReference type="Proteomes" id="UP001590950"/>
    </source>
</evidence>
<proteinExistence type="predicted"/>
<accession>A0ABR3ZYB5</accession>
<sequence>MPIPQNPEAWVSKTYNKQHYPLPGANNMRRPSLESIRTEDCEGPIPDLPMAVSPGEEGRDDMLGNYGEALCSDRAELIERIKRGESPMWVPNQALKAEYLKTNHGESPEVSPKSIASKVPSPLLPAAEIKSTNRRQPSPSQDRLSQPPEIQRPRSALHAGDFTEEQRKVNEITQDSPRPSTYFPSTFDGGPLGTSPTTPWYTPPSSFQGFGAAKRSSPQERPHEFVDRRPWRSRAPSLSSFSSSSYVLKAPTTPLVQQSNNTDLDFSPRDRSPSPDKSSRRHTLPPHTFRHMHTSPSGHLPTSTQPLRHAPSYRRDNSFPYSHYPRRSLTSNWSLQASTSPQAPPYLRSRRTSFSETSPLQHASMVGSYEESILRGWMSTAPSKPLDFTAQIGVLGKGNCKPKCPAHVTVPFPAVFYSWSAGNGRSVSNDDPSPYVGHIDLQHSLAPPKTKESPTADQGEIGVDLRIEDVGFESSTGNVTPSSSKSKKRRRTLPSSAPPGGSYRIPEQGQLQIIIKNPNKTAVKLFLVPYDLTGMESGTKTFVRQRSYSADAINDTLLTSKPLNDIAPLSKKSTLRYLIHLNICSPSKGRFYLYQNIRVVFANRVPDNKEQLRNEIQLPEPRFSAYKPNRDSLPGSNSSAGLKITAGKAYRRRSSGFAFGTDGLDGRAPHTFTGGSTFPFNSGQVVPPIPAVPFSLTVSRQRPKDEHGRAEDDAMDIDTSRPTTASEIQSPLSDKTNRFKGVQLSSSYRSNSSDGSDGYNKLSKGESGYGGIFGRPGTPELGEGLLAMRLKSMGAQRRAKPAQEEI</sequence>
<feature type="region of interest" description="Disordered" evidence="1">
    <location>
        <begin position="696"/>
        <end position="782"/>
    </location>
</feature>
<dbReference type="Pfam" id="PF13889">
    <property type="entry name" value="Chromosome_seg"/>
    <property type="match status" value="1"/>
</dbReference>
<evidence type="ECO:0000256" key="1">
    <source>
        <dbReference type="SAM" id="MobiDB-lite"/>
    </source>
</evidence>
<comment type="caution">
    <text evidence="3">The sequence shown here is derived from an EMBL/GenBank/DDBJ whole genome shotgun (WGS) entry which is preliminary data.</text>
</comment>
<name>A0ABR3ZYB5_9LECA</name>
<dbReference type="PANTHER" id="PTHR13199">
    <property type="entry name" value="GH03947P"/>
    <property type="match status" value="1"/>
</dbReference>
<feature type="compositionally biased region" description="Polar residues" evidence="1">
    <location>
        <begin position="171"/>
        <end position="184"/>
    </location>
</feature>
<organism evidence="3 4">
    <name type="scientific">Stereocaulon virgatum</name>
    <dbReference type="NCBI Taxonomy" id="373712"/>
    <lineage>
        <taxon>Eukaryota</taxon>
        <taxon>Fungi</taxon>
        <taxon>Dikarya</taxon>
        <taxon>Ascomycota</taxon>
        <taxon>Pezizomycotina</taxon>
        <taxon>Lecanoromycetes</taxon>
        <taxon>OSLEUM clade</taxon>
        <taxon>Lecanoromycetidae</taxon>
        <taxon>Lecanorales</taxon>
        <taxon>Lecanorineae</taxon>
        <taxon>Stereocaulaceae</taxon>
        <taxon>Stereocaulon</taxon>
    </lineage>
</organism>
<feature type="compositionally biased region" description="Polar residues" evidence="1">
    <location>
        <begin position="134"/>
        <end position="144"/>
    </location>
</feature>
<dbReference type="SMART" id="SM01177">
    <property type="entry name" value="DUF4210"/>
    <property type="match status" value="1"/>
</dbReference>
<dbReference type="EMBL" id="JBEFKJ010000035">
    <property type="protein sequence ID" value="KAL2037976.1"/>
    <property type="molecule type" value="Genomic_DNA"/>
</dbReference>
<dbReference type="PANTHER" id="PTHR13199:SF11">
    <property type="entry name" value="PROTEIN ATOSSA"/>
    <property type="match status" value="1"/>
</dbReference>
<feature type="compositionally biased region" description="Basic and acidic residues" evidence="1">
    <location>
        <begin position="266"/>
        <end position="278"/>
    </location>
</feature>
<feature type="compositionally biased region" description="Low complexity" evidence="1">
    <location>
        <begin position="194"/>
        <end position="206"/>
    </location>
</feature>
<dbReference type="Pfam" id="PF13915">
    <property type="entry name" value="DUF4210"/>
    <property type="match status" value="1"/>
</dbReference>
<protein>
    <recommendedName>
        <fullName evidence="2">Atos-like conserved domain-containing protein</fullName>
    </recommendedName>
</protein>
<feature type="compositionally biased region" description="Basic and acidic residues" evidence="1">
    <location>
        <begin position="702"/>
        <end position="712"/>
    </location>
</feature>
<feature type="region of interest" description="Disordered" evidence="1">
    <location>
        <begin position="100"/>
        <end position="321"/>
    </location>
</feature>
<evidence type="ECO:0000259" key="2">
    <source>
        <dbReference type="SMART" id="SM01177"/>
    </source>
</evidence>
<feature type="region of interest" description="Disordered" evidence="1">
    <location>
        <begin position="37"/>
        <end position="65"/>
    </location>
</feature>
<reference evidence="3 4" key="1">
    <citation type="submission" date="2024-09" db="EMBL/GenBank/DDBJ databases">
        <title>Rethinking Asexuality: The Enigmatic Case of Functional Sexual Genes in Lepraria (Stereocaulaceae).</title>
        <authorList>
            <person name="Doellman M."/>
            <person name="Sun Y."/>
            <person name="Barcenas-Pena A."/>
            <person name="Lumbsch H.T."/>
            <person name="Grewe F."/>
        </authorList>
    </citation>
    <scope>NUCLEOTIDE SEQUENCE [LARGE SCALE GENOMIC DNA]</scope>
    <source>
        <strain evidence="3 4">Mercado 3170</strain>
    </source>
</reference>
<gene>
    <name evidence="3" type="ORF">N7G274_009195</name>
</gene>
<feature type="domain" description="Atos-like conserved" evidence="2">
    <location>
        <begin position="365"/>
        <end position="436"/>
    </location>
</feature>
<keyword evidence="4" id="KW-1185">Reference proteome</keyword>
<feature type="compositionally biased region" description="Polar residues" evidence="1">
    <location>
        <begin position="720"/>
        <end position="734"/>
    </location>
</feature>
<dbReference type="Proteomes" id="UP001590950">
    <property type="component" value="Unassembled WGS sequence"/>
</dbReference>
<feature type="region of interest" description="Disordered" evidence="1">
    <location>
        <begin position="333"/>
        <end position="359"/>
    </location>
</feature>
<evidence type="ECO:0000313" key="3">
    <source>
        <dbReference type="EMBL" id="KAL2037976.1"/>
    </source>
</evidence>
<feature type="compositionally biased region" description="Low complexity" evidence="1">
    <location>
        <begin position="745"/>
        <end position="760"/>
    </location>
</feature>
<feature type="compositionally biased region" description="Basic residues" evidence="1">
    <location>
        <begin position="279"/>
        <end position="293"/>
    </location>
</feature>
<dbReference type="InterPro" id="IPR033473">
    <property type="entry name" value="Atos-like_C"/>
</dbReference>
<feature type="compositionally biased region" description="Polar residues" evidence="1">
    <location>
        <begin position="294"/>
        <end position="306"/>
    </location>
</feature>